<feature type="coiled-coil region" evidence="1">
    <location>
        <begin position="114"/>
        <end position="158"/>
    </location>
</feature>
<evidence type="ECO:0000313" key="3">
    <source>
        <dbReference type="EMBL" id="CCG23400.1"/>
    </source>
</evidence>
<feature type="region of interest" description="Disordered" evidence="2">
    <location>
        <begin position="1"/>
        <end position="20"/>
    </location>
</feature>
<dbReference type="HOGENOM" id="CLU_1069561_0_0_1"/>
<evidence type="ECO:0000256" key="1">
    <source>
        <dbReference type="SAM" id="Coils"/>
    </source>
</evidence>
<protein>
    <submittedName>
        <fullName evidence="3">Uncharacterized protein</fullName>
    </submittedName>
</protein>
<keyword evidence="4" id="KW-1185">Reference proteome</keyword>
<evidence type="ECO:0000256" key="2">
    <source>
        <dbReference type="SAM" id="MobiDB-lite"/>
    </source>
</evidence>
<dbReference type="KEGG" id="cot:CORT_0D05610"/>
<reference evidence="3 4" key="1">
    <citation type="journal article" date="2012" name="PLoS ONE">
        <title>Sequence and analysis of the genome of the pathogenic yeast Candida orthopsilosis.</title>
        <authorList>
            <person name="Riccombeni A."/>
            <person name="Vidanes G."/>
            <person name="Proux-Wera E."/>
            <person name="Wolfe K.H."/>
            <person name="Butler G."/>
        </authorList>
    </citation>
    <scope>NUCLEOTIDE SEQUENCE [LARGE SCALE GENOMIC DNA]</scope>
    <source>
        <strain evidence="3 4">Co 90-125</strain>
    </source>
</reference>
<dbReference type="AlphaFoldDB" id="H8X5E4"/>
<dbReference type="Proteomes" id="UP000005018">
    <property type="component" value="Chromosome 4"/>
</dbReference>
<proteinExistence type="predicted"/>
<accession>H8X5E4</accession>
<sequence>MSVTHVPTPREDFESLTNHKPSSITTLEELAHETTNDLKLLQNKKQVQKQVLTAMSLAYLDQQTEEKLLQKISEFDTKSDLLSFYDGPDEQLAIDVNVLESNWKELDGQMNVKHEDLKTLADDVSRRYRQFEERKTQVNTLIEEGEQLEREFEQLINEDNEDKELFESALKVKSFDTDPSQLNSQARTDVDSDLKRVSEQINAKETDTNNERSNIESLKTQLEIKQQQLQDLPVDDSEDDPVKKFYYFLKKLNELLDLLK</sequence>
<dbReference type="GeneID" id="14540326"/>
<dbReference type="EMBL" id="HE681722">
    <property type="protein sequence ID" value="CCG23400.1"/>
    <property type="molecule type" value="Genomic_DNA"/>
</dbReference>
<keyword evidence="1" id="KW-0175">Coiled coil</keyword>
<gene>
    <name evidence="3" type="ORF">CORT_0D05610</name>
</gene>
<name>H8X5E4_CANO9</name>
<evidence type="ECO:0000313" key="4">
    <source>
        <dbReference type="Proteomes" id="UP000005018"/>
    </source>
</evidence>
<organism evidence="3 4">
    <name type="scientific">Candida orthopsilosis (strain 90-125)</name>
    <name type="common">Yeast</name>
    <dbReference type="NCBI Taxonomy" id="1136231"/>
    <lineage>
        <taxon>Eukaryota</taxon>
        <taxon>Fungi</taxon>
        <taxon>Dikarya</taxon>
        <taxon>Ascomycota</taxon>
        <taxon>Saccharomycotina</taxon>
        <taxon>Pichiomycetes</taxon>
        <taxon>Debaryomycetaceae</taxon>
        <taxon>Candida/Lodderomyces clade</taxon>
        <taxon>Candida</taxon>
    </lineage>
</organism>
<dbReference type="RefSeq" id="XP_003869535.1">
    <property type="nucleotide sequence ID" value="XM_003869486.1"/>
</dbReference>
<dbReference type="OrthoDB" id="4024373at2759"/>